<comment type="similarity">
    <text evidence="2">Belongs to the membrane fusion protein (MFP) (TC 8.A.1) family.</text>
</comment>
<evidence type="ECO:0000313" key="9">
    <source>
        <dbReference type="EMBL" id="NMG20453.1"/>
    </source>
</evidence>
<dbReference type="PRINTS" id="PR01490">
    <property type="entry name" value="RTXTOXIND"/>
</dbReference>
<feature type="coiled-coil region" evidence="6">
    <location>
        <begin position="265"/>
        <end position="335"/>
    </location>
</feature>
<dbReference type="Gene3D" id="2.40.30.170">
    <property type="match status" value="1"/>
</dbReference>
<evidence type="ECO:0000256" key="1">
    <source>
        <dbReference type="ARBA" id="ARBA00004167"/>
    </source>
</evidence>
<dbReference type="PANTHER" id="PTHR30386:SF26">
    <property type="entry name" value="TRANSPORT PROTEIN COMB"/>
    <property type="match status" value="1"/>
</dbReference>
<evidence type="ECO:0000313" key="10">
    <source>
        <dbReference type="Proteomes" id="UP000718564"/>
    </source>
</evidence>
<keyword evidence="3 7" id="KW-0812">Transmembrane</keyword>
<evidence type="ECO:0000256" key="7">
    <source>
        <dbReference type="SAM" id="Phobius"/>
    </source>
</evidence>
<dbReference type="InterPro" id="IPR050739">
    <property type="entry name" value="MFP"/>
</dbReference>
<evidence type="ECO:0000256" key="6">
    <source>
        <dbReference type="SAM" id="Coils"/>
    </source>
</evidence>
<comment type="caution">
    <text evidence="9">The sequence shown here is derived from an EMBL/GenBank/DDBJ whole genome shotgun (WGS) entry which is preliminary data.</text>
</comment>
<dbReference type="PANTHER" id="PTHR30386">
    <property type="entry name" value="MEMBRANE FUSION SUBUNIT OF EMRAB-TOLC MULTIDRUG EFFLUX PUMP"/>
    <property type="match status" value="1"/>
</dbReference>
<gene>
    <name evidence="9" type="ORF">DP116_13685</name>
</gene>
<feature type="coiled-coil region" evidence="6">
    <location>
        <begin position="206"/>
        <end position="240"/>
    </location>
</feature>
<organism evidence="9 10">
    <name type="scientific">Brasilonema bromeliae SPC951</name>
    <dbReference type="NCBI Taxonomy" id="385972"/>
    <lineage>
        <taxon>Bacteria</taxon>
        <taxon>Bacillati</taxon>
        <taxon>Cyanobacteriota</taxon>
        <taxon>Cyanophyceae</taxon>
        <taxon>Nostocales</taxon>
        <taxon>Scytonemataceae</taxon>
        <taxon>Brasilonema</taxon>
        <taxon>Bromeliae group (in: Brasilonema)</taxon>
    </lineage>
</organism>
<reference evidence="9 10" key="1">
    <citation type="submission" date="2018-06" db="EMBL/GenBank/DDBJ databases">
        <title>Comparative genomics of Brasilonema spp. strains.</title>
        <authorList>
            <person name="Alvarenga D.O."/>
            <person name="Fiore M.F."/>
            <person name="Varani A.M."/>
        </authorList>
    </citation>
    <scope>NUCLEOTIDE SEQUENCE [LARGE SCALE GENOMIC DNA]</scope>
    <source>
        <strain evidence="9 10">SPC951</strain>
    </source>
</reference>
<keyword evidence="5 7" id="KW-0472">Membrane</keyword>
<evidence type="ECO:0000256" key="5">
    <source>
        <dbReference type="ARBA" id="ARBA00023136"/>
    </source>
</evidence>
<evidence type="ECO:0000256" key="3">
    <source>
        <dbReference type="ARBA" id="ARBA00022692"/>
    </source>
</evidence>
<accession>A0ABX1P8V5</accession>
<dbReference type="Gene3D" id="2.40.50.100">
    <property type="match status" value="1"/>
</dbReference>
<dbReference type="RefSeq" id="WP_169155713.1">
    <property type="nucleotide sequence ID" value="NZ_CAWPJE010000077.1"/>
</dbReference>
<evidence type="ECO:0000256" key="4">
    <source>
        <dbReference type="ARBA" id="ARBA00022989"/>
    </source>
</evidence>
<evidence type="ECO:0000256" key="2">
    <source>
        <dbReference type="ARBA" id="ARBA00009477"/>
    </source>
</evidence>
<comment type="subcellular location">
    <subcellularLocation>
        <location evidence="1">Membrane</location>
        <topology evidence="1">Single-pass membrane protein</topology>
    </subcellularLocation>
</comment>
<dbReference type="InterPro" id="IPR058982">
    <property type="entry name" value="Beta-barrel_AprE"/>
</dbReference>
<evidence type="ECO:0000259" key="8">
    <source>
        <dbReference type="Pfam" id="PF26002"/>
    </source>
</evidence>
<dbReference type="Pfam" id="PF26002">
    <property type="entry name" value="Beta-barrel_AprE"/>
    <property type="match status" value="1"/>
</dbReference>
<feature type="transmembrane region" description="Helical" evidence="7">
    <location>
        <begin position="45"/>
        <end position="63"/>
    </location>
</feature>
<proteinExistence type="inferred from homology"/>
<keyword evidence="6" id="KW-0175">Coiled coil</keyword>
<keyword evidence="4 7" id="KW-1133">Transmembrane helix</keyword>
<protein>
    <submittedName>
        <fullName evidence="9">Hemolysin D</fullName>
    </submittedName>
</protein>
<dbReference type="Proteomes" id="UP000718564">
    <property type="component" value="Unassembled WGS sequence"/>
</dbReference>
<feature type="domain" description="AprE-like beta-barrel" evidence="8">
    <location>
        <begin position="395"/>
        <end position="484"/>
    </location>
</feature>
<sequence length="508" mass="57070">MKLDHKRVVSGKILDTEIKVPVKSPQQTDSTPSVVLKQSPLFSRVILWGLMGMTTLVVIWANFAKIDEAVPAQGKLEPQGTVKEIQTPVNGVVKAVYVKDGQKVHRGDVLLRLDPTTARSQLLSLQKVRNTLMQEIQFYRTQLVAKNALSNPQFIERTNLPPEIASLTKNRIALIAENRLYRAQLSENSQNHQLAPEEEARLQFSKAELNSRLADAKLETEKLERQLSQAQIQFSSAKQVKDVSQTILNGIEPLAKQGGISRVQYLKQKQEVSQQQAEMEQLRQEQARLQYAIAQSREKLRNTMAGAKKDLLTKIADNEKQIASLDRELNKVIIENEKRIAEIDGQISQAQVTLQYQELRAPSDGIVFDLKAKSPGFVASSSQPVLKIVPDEALTAKVFLTNKDIGFVRKGMKVNIRVDSFPFSEFGDIKGELVWIGSDALPPEQVRPYDSFPARIRLDTQSLRVNNQELPLQSGMSITANIKVRNRTVMSIFSDLFTKQVDSLKSVR</sequence>
<dbReference type="EMBL" id="QMEB01000095">
    <property type="protein sequence ID" value="NMG20453.1"/>
    <property type="molecule type" value="Genomic_DNA"/>
</dbReference>
<name>A0ABX1P8V5_9CYAN</name>
<keyword evidence="10" id="KW-1185">Reference proteome</keyword>
<dbReference type="SUPFAM" id="SSF111369">
    <property type="entry name" value="HlyD-like secretion proteins"/>
    <property type="match status" value="1"/>
</dbReference>